<evidence type="ECO:0000256" key="5">
    <source>
        <dbReference type="ARBA" id="ARBA00023180"/>
    </source>
</evidence>
<dbReference type="InterPro" id="IPR036179">
    <property type="entry name" value="Ig-like_dom_sf"/>
</dbReference>
<dbReference type="InterPro" id="IPR014745">
    <property type="entry name" value="MHC_II_a/b_N"/>
</dbReference>
<keyword evidence="6" id="KW-0472">Membrane</keyword>
<evidence type="ECO:0000256" key="2">
    <source>
        <dbReference type="ARBA" id="ARBA00022692"/>
    </source>
</evidence>
<keyword evidence="2 6" id="KW-0812">Transmembrane</keyword>
<dbReference type="AlphaFoldDB" id="A0A8C9S3E5"/>
<keyword evidence="4" id="KW-1015">Disulfide bond</keyword>
<keyword evidence="9" id="KW-1185">Reference proteome</keyword>
<organism evidence="8 9">
    <name type="scientific">Scleropages formosus</name>
    <name type="common">Asian bonytongue</name>
    <name type="synonym">Osteoglossum formosum</name>
    <dbReference type="NCBI Taxonomy" id="113540"/>
    <lineage>
        <taxon>Eukaryota</taxon>
        <taxon>Metazoa</taxon>
        <taxon>Chordata</taxon>
        <taxon>Craniata</taxon>
        <taxon>Vertebrata</taxon>
        <taxon>Euteleostomi</taxon>
        <taxon>Actinopterygii</taxon>
        <taxon>Neopterygii</taxon>
        <taxon>Teleostei</taxon>
        <taxon>Osteoglossocephala</taxon>
        <taxon>Osteoglossomorpha</taxon>
        <taxon>Osteoglossiformes</taxon>
        <taxon>Osteoglossidae</taxon>
        <taxon>Scleropages</taxon>
    </lineage>
</organism>
<dbReference type="PROSITE" id="PS50835">
    <property type="entry name" value="IG_LIKE"/>
    <property type="match status" value="1"/>
</dbReference>
<evidence type="ECO:0000313" key="9">
    <source>
        <dbReference type="Proteomes" id="UP000694397"/>
    </source>
</evidence>
<feature type="domain" description="Ig-like" evidence="7">
    <location>
        <begin position="124"/>
        <end position="206"/>
    </location>
</feature>
<dbReference type="InterPro" id="IPR003597">
    <property type="entry name" value="Ig_C1-set"/>
</dbReference>
<keyword evidence="5" id="KW-0325">Glycoprotein</keyword>
<proteinExistence type="predicted"/>
<dbReference type="InterPro" id="IPR007110">
    <property type="entry name" value="Ig-like_dom"/>
</dbReference>
<dbReference type="InterPro" id="IPR000353">
    <property type="entry name" value="MHC_II_b_N"/>
</dbReference>
<accession>A0A8C9S3E5</accession>
<evidence type="ECO:0000313" key="8">
    <source>
        <dbReference type="Ensembl" id="ENSSFOP00015029241.2"/>
    </source>
</evidence>
<gene>
    <name evidence="8" type="primary">LOC108931735</name>
</gene>
<keyword evidence="3 6" id="KW-1133">Transmembrane helix</keyword>
<evidence type="ECO:0000256" key="3">
    <source>
        <dbReference type="ARBA" id="ARBA00022989"/>
    </source>
</evidence>
<dbReference type="SMART" id="SM00407">
    <property type="entry name" value="IGc1"/>
    <property type="match status" value="1"/>
</dbReference>
<evidence type="ECO:0000256" key="6">
    <source>
        <dbReference type="SAM" id="Phobius"/>
    </source>
</evidence>
<dbReference type="Pfam" id="PF00969">
    <property type="entry name" value="MHC_II_beta"/>
    <property type="match status" value="1"/>
</dbReference>
<reference evidence="8 9" key="1">
    <citation type="submission" date="2019-04" db="EMBL/GenBank/DDBJ databases">
        <authorList>
            <consortium name="Wellcome Sanger Institute Data Sharing"/>
        </authorList>
    </citation>
    <scope>NUCLEOTIDE SEQUENCE [LARGE SCALE GENOMIC DNA]</scope>
</reference>
<comment type="subcellular location">
    <subcellularLocation>
        <location evidence="1">Membrane</location>
        <topology evidence="1">Single-pass type I membrane protein</topology>
    </subcellularLocation>
</comment>
<reference evidence="8" key="2">
    <citation type="submission" date="2025-08" db="UniProtKB">
        <authorList>
            <consortium name="Ensembl"/>
        </authorList>
    </citation>
    <scope>IDENTIFICATION</scope>
</reference>
<sequence>MTTVCPRQGGSMDSCYLSQILTLPSACVYLYFLTDGYFHCIQRECHFTSDLKDVEFIDRYIFNKVEYARYNSTLNKYVGYTEHGIYNAEIWNQDGINDQEHTNLDGVSFYQLFKLIFLYISVEPSVEVLSVKPGSQRHAIMLVCSAYDFHPKGIKLSWLRDGKEVKTDVTSTEELYDGDWYYQIHSYLELTPKSGETIACQVEHSSLPHPKVFKWDPSISNGARNKVVIGASGGVLGLIFTLAGVIYYKKKSRGRILVPAS</sequence>
<dbReference type="Ensembl" id="ENSSFOT00015029576.2">
    <property type="protein sequence ID" value="ENSSFOP00015029241.2"/>
    <property type="gene ID" value="ENSSFOG00015016883.2"/>
</dbReference>
<dbReference type="GO" id="GO:0019882">
    <property type="term" value="P:antigen processing and presentation"/>
    <property type="evidence" value="ECO:0007669"/>
    <property type="project" value="InterPro"/>
</dbReference>
<dbReference type="OrthoDB" id="9940220at2759"/>
<dbReference type="PANTHER" id="PTHR19944">
    <property type="entry name" value="MHC CLASS II-RELATED"/>
    <property type="match status" value="1"/>
</dbReference>
<evidence type="ECO:0000256" key="1">
    <source>
        <dbReference type="ARBA" id="ARBA00004479"/>
    </source>
</evidence>
<dbReference type="PANTHER" id="PTHR19944:SF99">
    <property type="entry name" value="HLA CLASS II HISTOCOMPATIBILITY ANTIGEN, DRB1 BETA CHAIN"/>
    <property type="match status" value="1"/>
</dbReference>
<dbReference type="InterPro" id="IPR013783">
    <property type="entry name" value="Ig-like_fold"/>
</dbReference>
<dbReference type="SUPFAM" id="SSF48726">
    <property type="entry name" value="Immunoglobulin"/>
    <property type="match status" value="1"/>
</dbReference>
<reference evidence="8" key="3">
    <citation type="submission" date="2025-09" db="UniProtKB">
        <authorList>
            <consortium name="Ensembl"/>
        </authorList>
    </citation>
    <scope>IDENTIFICATION</scope>
</reference>
<dbReference type="Gene3D" id="2.60.40.10">
    <property type="entry name" value="Immunoglobulins"/>
    <property type="match status" value="1"/>
</dbReference>
<dbReference type="SUPFAM" id="SSF54452">
    <property type="entry name" value="MHC antigen-recognition domain"/>
    <property type="match status" value="1"/>
</dbReference>
<evidence type="ECO:0000259" key="7">
    <source>
        <dbReference type="PROSITE" id="PS50835"/>
    </source>
</evidence>
<dbReference type="Gene3D" id="3.10.320.10">
    <property type="entry name" value="Class II Histocompatibility Antigen, M Beta Chain, Chain B, domain 1"/>
    <property type="match status" value="1"/>
</dbReference>
<dbReference type="InterPro" id="IPR011162">
    <property type="entry name" value="MHC_I/II-like_Ag-recog"/>
</dbReference>
<dbReference type="GO" id="GO:0042613">
    <property type="term" value="C:MHC class II protein complex"/>
    <property type="evidence" value="ECO:0007669"/>
    <property type="project" value="InterPro"/>
</dbReference>
<dbReference type="InterPro" id="IPR050160">
    <property type="entry name" value="MHC/Immunoglobulin"/>
</dbReference>
<dbReference type="Pfam" id="PF07654">
    <property type="entry name" value="C1-set"/>
    <property type="match status" value="1"/>
</dbReference>
<dbReference type="GeneTree" id="ENSGT00950000183127"/>
<dbReference type="SMART" id="SM00921">
    <property type="entry name" value="MHC_II_beta"/>
    <property type="match status" value="1"/>
</dbReference>
<feature type="transmembrane region" description="Helical" evidence="6">
    <location>
        <begin position="227"/>
        <end position="248"/>
    </location>
</feature>
<dbReference type="Proteomes" id="UP000694397">
    <property type="component" value="Chromosome 18"/>
</dbReference>
<name>A0A8C9S3E5_SCLFO</name>
<protein>
    <recommendedName>
        <fullName evidence="7">Ig-like domain-containing protein</fullName>
    </recommendedName>
</protein>
<dbReference type="GO" id="GO:0006955">
    <property type="term" value="P:immune response"/>
    <property type="evidence" value="ECO:0007669"/>
    <property type="project" value="InterPro"/>
</dbReference>
<evidence type="ECO:0000256" key="4">
    <source>
        <dbReference type="ARBA" id="ARBA00023157"/>
    </source>
</evidence>